<dbReference type="EC" id="2.4.1.-" evidence="5"/>
<comment type="pathway">
    <text evidence="1">Glycan metabolism; pectin biosynthesis.</text>
</comment>
<dbReference type="EMBL" id="CM026422">
    <property type="protein sequence ID" value="KAG0587960.1"/>
    <property type="molecule type" value="Genomic_DNA"/>
</dbReference>
<evidence type="ECO:0000256" key="3">
    <source>
        <dbReference type="ARBA" id="ARBA00022676"/>
    </source>
</evidence>
<dbReference type="InterPro" id="IPR050748">
    <property type="entry name" value="Glycosyltrans_8_dom-fam"/>
</dbReference>
<evidence type="ECO:0000256" key="5">
    <source>
        <dbReference type="RuleBase" id="RU362027"/>
    </source>
</evidence>
<dbReference type="GO" id="GO:0005794">
    <property type="term" value="C:Golgi apparatus"/>
    <property type="evidence" value="ECO:0007669"/>
    <property type="project" value="TreeGrafter"/>
</dbReference>
<evidence type="ECO:0000313" key="7">
    <source>
        <dbReference type="Proteomes" id="UP000822688"/>
    </source>
</evidence>
<dbReference type="InterPro" id="IPR002495">
    <property type="entry name" value="Glyco_trans_8"/>
</dbReference>
<evidence type="ECO:0000256" key="4">
    <source>
        <dbReference type="ARBA" id="ARBA00022679"/>
    </source>
</evidence>
<keyword evidence="3" id="KW-0328">Glycosyltransferase</keyword>
<keyword evidence="7" id="KW-1185">Reference proteome</keyword>
<dbReference type="Pfam" id="PF01501">
    <property type="entry name" value="Glyco_transf_8"/>
    <property type="match status" value="1"/>
</dbReference>
<evidence type="ECO:0000256" key="2">
    <source>
        <dbReference type="ARBA" id="ARBA00006351"/>
    </source>
</evidence>
<dbReference type="AlphaFoldDB" id="A0A8T0IW70"/>
<sequence>MAPSAAMWRLLPPWQSPSNGPVVSIWPCMPGFHRCSLGLHSPMCKLVKRPPVSEGEGEGVECRPNHSGQLWLTALPLAIIFSIFLVSIAIQDFTVIDNTSNTQIQLPVEQRVHIDLPFRASASSSWNVITDNLGRFFSVRGFDRKYIRSNQSSSTRPVRIPSHESSLESELEAEDLQEFLQPSTQHATQSSTRSNGGLLSDLISQYNQGMPRSQGFRQLRIQEDLNRKLVAEGQVPTFRKLKSLPNKTCSNASQCSDANCGQESKGNLCSERLVHIAMTLDVNYLRGSMAAIYSILLHAECSSNIRFHFLTTKGKEELEKVLAETLPFLQFQTYTFDESSVKSRISHAVRHALEEPLNYARFYLAHMIDPCVKRIIYLDSDVLVLDRIEELWMTNMGNSTVGTPEYCNANFPSYFTGNFWTNSSLASTFANKEPCYFNSGMMLINLDRWRKTECTAILEYWMEVQKEQHIYELGSLPPLLLTFAGDIQAIDRRWNQHGLGGDILKGDCRPTRNEPASLLHWSGGGKPWQRLDIHQPCPVDNIWAQYDLLEPINL</sequence>
<dbReference type="PANTHER" id="PTHR13778">
    <property type="entry name" value="GLYCOSYLTRANSFERASE 8 DOMAIN-CONTAINING PROTEIN"/>
    <property type="match status" value="1"/>
</dbReference>
<evidence type="ECO:0000256" key="1">
    <source>
        <dbReference type="ARBA" id="ARBA00004877"/>
    </source>
</evidence>
<dbReference type="Gene3D" id="3.90.550.10">
    <property type="entry name" value="Spore Coat Polysaccharide Biosynthesis Protein SpsA, Chain A"/>
    <property type="match status" value="1"/>
</dbReference>
<gene>
    <name evidence="6" type="ORF">KC19_2G204700</name>
</gene>
<protein>
    <recommendedName>
        <fullName evidence="5">Hexosyltransferase</fullName>
        <ecNumber evidence="5">2.4.1.-</ecNumber>
    </recommendedName>
</protein>
<reference evidence="6" key="1">
    <citation type="submission" date="2020-06" db="EMBL/GenBank/DDBJ databases">
        <title>WGS assembly of Ceratodon purpureus strain R40.</title>
        <authorList>
            <person name="Carey S.B."/>
            <person name="Jenkins J."/>
            <person name="Shu S."/>
            <person name="Lovell J.T."/>
            <person name="Sreedasyam A."/>
            <person name="Maumus F."/>
            <person name="Tiley G.P."/>
            <person name="Fernandez-Pozo N."/>
            <person name="Barry K."/>
            <person name="Chen C."/>
            <person name="Wang M."/>
            <person name="Lipzen A."/>
            <person name="Daum C."/>
            <person name="Saski C.A."/>
            <person name="Payton A.C."/>
            <person name="Mcbreen J.C."/>
            <person name="Conrad R.E."/>
            <person name="Kollar L.M."/>
            <person name="Olsson S."/>
            <person name="Huttunen S."/>
            <person name="Landis J.B."/>
            <person name="Wickett N.J."/>
            <person name="Johnson M.G."/>
            <person name="Rensing S.A."/>
            <person name="Grimwood J."/>
            <person name="Schmutz J."/>
            <person name="Mcdaniel S.F."/>
        </authorList>
    </citation>
    <scope>NUCLEOTIDE SEQUENCE</scope>
    <source>
        <strain evidence="6">R40</strain>
    </source>
</reference>
<dbReference type="GO" id="GO:0016757">
    <property type="term" value="F:glycosyltransferase activity"/>
    <property type="evidence" value="ECO:0007669"/>
    <property type="project" value="UniProtKB-KW"/>
</dbReference>
<dbReference type="PANTHER" id="PTHR13778:SF13">
    <property type="entry name" value="GALACTURONOSYLTRANSFERASE-LIKE 3-RELATED"/>
    <property type="match status" value="1"/>
</dbReference>
<comment type="caution">
    <text evidence="6">The sequence shown here is derived from an EMBL/GenBank/DDBJ whole genome shotgun (WGS) entry which is preliminary data.</text>
</comment>
<dbReference type="FunFam" id="3.90.550.10:FF:000371">
    <property type="entry name" value="Hexosyltransferase"/>
    <property type="match status" value="1"/>
</dbReference>
<dbReference type="SUPFAM" id="SSF53448">
    <property type="entry name" value="Nucleotide-diphospho-sugar transferases"/>
    <property type="match status" value="1"/>
</dbReference>
<dbReference type="Proteomes" id="UP000822688">
    <property type="component" value="Chromosome 2"/>
</dbReference>
<name>A0A8T0IW70_CERPU</name>
<proteinExistence type="inferred from homology"/>
<dbReference type="InterPro" id="IPR029044">
    <property type="entry name" value="Nucleotide-diphossugar_trans"/>
</dbReference>
<comment type="similarity">
    <text evidence="2 5">Belongs to the glycosyltransferase 8 family.</text>
</comment>
<keyword evidence="4" id="KW-0808">Transferase</keyword>
<organism evidence="6 7">
    <name type="scientific">Ceratodon purpureus</name>
    <name type="common">Fire moss</name>
    <name type="synonym">Dicranum purpureum</name>
    <dbReference type="NCBI Taxonomy" id="3225"/>
    <lineage>
        <taxon>Eukaryota</taxon>
        <taxon>Viridiplantae</taxon>
        <taxon>Streptophyta</taxon>
        <taxon>Embryophyta</taxon>
        <taxon>Bryophyta</taxon>
        <taxon>Bryophytina</taxon>
        <taxon>Bryopsida</taxon>
        <taxon>Dicranidae</taxon>
        <taxon>Pseudoditrichales</taxon>
        <taxon>Ditrichaceae</taxon>
        <taxon>Ceratodon</taxon>
    </lineage>
</organism>
<evidence type="ECO:0000313" key="6">
    <source>
        <dbReference type="EMBL" id="KAG0587960.1"/>
    </source>
</evidence>
<accession>A0A8T0IW70</accession>